<name>A0A850PWY2_9MYCO</name>
<evidence type="ECO:0000313" key="4">
    <source>
        <dbReference type="Proteomes" id="UP000570517"/>
    </source>
</evidence>
<dbReference type="PANTHER" id="PTHR35526">
    <property type="entry name" value="ANTI-SIGMA-F FACTOR RSBW-RELATED"/>
    <property type="match status" value="1"/>
</dbReference>
<feature type="domain" description="Histidine kinase/HSP90-like ATPase" evidence="2">
    <location>
        <begin position="22"/>
        <end position="142"/>
    </location>
</feature>
<comment type="caution">
    <text evidence="3">The sequence shown here is derived from an EMBL/GenBank/DDBJ whole genome shotgun (WGS) entry which is preliminary data.</text>
</comment>
<dbReference type="PANTHER" id="PTHR35526:SF3">
    <property type="entry name" value="ANTI-SIGMA-F FACTOR RSBW"/>
    <property type="match status" value="1"/>
</dbReference>
<protein>
    <submittedName>
        <fullName evidence="3">Serine phosphatase RsbU, regulator of sigma subunit</fullName>
    </submittedName>
</protein>
<sequence length="148" mass="16650">MIDPMPPAETANATRFERFGLRAEAETVSRTRQDFAQWLRQFFDLDPIKSSDVVLALNEALANAAEFAYLLADQPGTFDVQASYRPAEQNLTVHICDRGTWRERQTDPAPRTRGRGIPLMEALSDRATIETSPTGTRVRLEWNGINAL</sequence>
<reference evidence="3 4" key="1">
    <citation type="submission" date="2020-05" db="EMBL/GenBank/DDBJ databases">
        <title>Draft genome sequence of Mycobacterium hippocampi DL, isolated from European seabass, Dicentrarchus labrax, reared in fish farms.</title>
        <authorList>
            <person name="Stathopoulou P."/>
            <person name="Asimakis E."/>
            <person name="Tzokas K."/>
            <person name="Batargias C."/>
            <person name="Tsiamis G."/>
        </authorList>
    </citation>
    <scope>NUCLEOTIDE SEQUENCE [LARGE SCALE GENOMIC DNA]</scope>
    <source>
        <strain evidence="3 4">DL</strain>
    </source>
</reference>
<evidence type="ECO:0000259" key="2">
    <source>
        <dbReference type="Pfam" id="PF13581"/>
    </source>
</evidence>
<dbReference type="Gene3D" id="3.30.565.10">
    <property type="entry name" value="Histidine kinase-like ATPase, C-terminal domain"/>
    <property type="match status" value="1"/>
</dbReference>
<dbReference type="EMBL" id="JABFYL010000039">
    <property type="protein sequence ID" value="NVN52036.1"/>
    <property type="molecule type" value="Genomic_DNA"/>
</dbReference>
<dbReference type="InterPro" id="IPR003594">
    <property type="entry name" value="HATPase_dom"/>
</dbReference>
<proteinExistence type="predicted"/>
<dbReference type="SUPFAM" id="SSF55874">
    <property type="entry name" value="ATPase domain of HSP90 chaperone/DNA topoisomerase II/histidine kinase"/>
    <property type="match status" value="1"/>
</dbReference>
<keyword evidence="1" id="KW-0808">Transferase</keyword>
<dbReference type="CDD" id="cd16936">
    <property type="entry name" value="HATPase_RsbW-like"/>
    <property type="match status" value="1"/>
</dbReference>
<dbReference type="Pfam" id="PF13581">
    <property type="entry name" value="HATPase_c_2"/>
    <property type="match status" value="1"/>
</dbReference>
<gene>
    <name evidence="3" type="ORF">HLY00_2029</name>
</gene>
<evidence type="ECO:0000256" key="1">
    <source>
        <dbReference type="ARBA" id="ARBA00022527"/>
    </source>
</evidence>
<organism evidence="3 4">
    <name type="scientific">Mycolicibacterium hippocampi</name>
    <dbReference type="NCBI Taxonomy" id="659824"/>
    <lineage>
        <taxon>Bacteria</taxon>
        <taxon>Bacillati</taxon>
        <taxon>Actinomycetota</taxon>
        <taxon>Actinomycetes</taxon>
        <taxon>Mycobacteriales</taxon>
        <taxon>Mycobacteriaceae</taxon>
        <taxon>Mycolicibacterium</taxon>
    </lineage>
</organism>
<keyword evidence="4" id="KW-1185">Reference proteome</keyword>
<dbReference type="GO" id="GO:0004674">
    <property type="term" value="F:protein serine/threonine kinase activity"/>
    <property type="evidence" value="ECO:0007669"/>
    <property type="project" value="UniProtKB-KW"/>
</dbReference>
<dbReference type="AlphaFoldDB" id="A0A850PWY2"/>
<dbReference type="RefSeq" id="WP_178360285.1">
    <property type="nucleotide sequence ID" value="NZ_JABFYL010000039.1"/>
</dbReference>
<accession>A0A850PWY2</accession>
<evidence type="ECO:0000313" key="3">
    <source>
        <dbReference type="EMBL" id="NVN52036.1"/>
    </source>
</evidence>
<dbReference type="Proteomes" id="UP000570517">
    <property type="component" value="Unassembled WGS sequence"/>
</dbReference>
<keyword evidence="1" id="KW-0418">Kinase</keyword>
<keyword evidence="1" id="KW-0723">Serine/threonine-protein kinase</keyword>
<dbReference type="InterPro" id="IPR050267">
    <property type="entry name" value="Anti-sigma-factor_SerPK"/>
</dbReference>
<dbReference type="InterPro" id="IPR036890">
    <property type="entry name" value="HATPase_C_sf"/>
</dbReference>